<comment type="caution">
    <text evidence="6">The sequence shown here is derived from an EMBL/GenBank/DDBJ whole genome shotgun (WGS) entry which is preliminary data.</text>
</comment>
<dbReference type="InterPro" id="IPR033453">
    <property type="entry name" value="Glyco_hydro_30_TIM-barrel"/>
</dbReference>
<dbReference type="SUPFAM" id="SSF51445">
    <property type="entry name" value="(Trans)glycosidases"/>
    <property type="match status" value="1"/>
</dbReference>
<keyword evidence="3" id="KW-0378">Hydrolase</keyword>
<feature type="domain" description="Glycosyl hydrolase family 30 TIM-barrel" evidence="4">
    <location>
        <begin position="3"/>
        <end position="269"/>
    </location>
</feature>
<dbReference type="PANTHER" id="PTHR11069:SF23">
    <property type="entry name" value="LYSOSOMAL ACID GLUCOSYLCERAMIDASE"/>
    <property type="match status" value="1"/>
</dbReference>
<comment type="similarity">
    <text evidence="1">Belongs to the glycosyl hydrolase 30 family.</text>
</comment>
<feature type="domain" description="Glycosyl hydrolase family 30 beta sandwich" evidence="5">
    <location>
        <begin position="284"/>
        <end position="330"/>
    </location>
</feature>
<proteinExistence type="inferred from homology"/>
<organism evidence="6">
    <name type="scientific">termite gut metagenome</name>
    <dbReference type="NCBI Taxonomy" id="433724"/>
    <lineage>
        <taxon>unclassified sequences</taxon>
        <taxon>metagenomes</taxon>
        <taxon>organismal metagenomes</taxon>
    </lineage>
</organism>
<dbReference type="AlphaFoldDB" id="A0A5J4PR94"/>
<evidence type="ECO:0008006" key="7">
    <source>
        <dbReference type="Google" id="ProtNLM"/>
    </source>
</evidence>
<dbReference type="InterPro" id="IPR033452">
    <property type="entry name" value="GH30_C"/>
</dbReference>
<dbReference type="Pfam" id="PF17189">
    <property type="entry name" value="Glyco_hydro_30C"/>
    <property type="match status" value="1"/>
</dbReference>
<gene>
    <name evidence="6" type="ORF">EZS27_037935</name>
</gene>
<dbReference type="GO" id="GO:0016020">
    <property type="term" value="C:membrane"/>
    <property type="evidence" value="ECO:0007669"/>
    <property type="project" value="GOC"/>
</dbReference>
<evidence type="ECO:0000259" key="4">
    <source>
        <dbReference type="Pfam" id="PF02055"/>
    </source>
</evidence>
<evidence type="ECO:0000259" key="5">
    <source>
        <dbReference type="Pfam" id="PF17189"/>
    </source>
</evidence>
<evidence type="ECO:0000313" key="6">
    <source>
        <dbReference type="EMBL" id="KAA6310833.1"/>
    </source>
</evidence>
<dbReference type="Gene3D" id="3.20.20.80">
    <property type="entry name" value="Glycosidases"/>
    <property type="match status" value="1"/>
</dbReference>
<feature type="non-terminal residue" evidence="6">
    <location>
        <position position="1"/>
    </location>
</feature>
<dbReference type="Pfam" id="PF02055">
    <property type="entry name" value="Glyco_hydro_30"/>
    <property type="match status" value="1"/>
</dbReference>
<evidence type="ECO:0000256" key="2">
    <source>
        <dbReference type="ARBA" id="ARBA00022729"/>
    </source>
</evidence>
<protein>
    <recommendedName>
        <fullName evidence="7">Beta-glycosidase</fullName>
    </recommendedName>
</protein>
<keyword evidence="2" id="KW-0732">Signal</keyword>
<sequence length="333" mass="38079">IEHDKKTLVPFIKSAQKYLPDIKIWASPWSPPSWMKHNKHYASRSTVENGLPENRQGKEGTDMFIREEPYLKAYALYFSKFIEDYGNEGIHIFAVMPQNEFNSNQTFPSCCWTAAGLADFIGKYLGPAMEEKGVDIMFGTMERPNESLVDTIFTDPVAGKYIKGAGFQWAGKDALPGLHKRYPDMLLYQTEQECGNGKNTWKGAVYSWNLMKHYLNNGVSAYMYWNTSLMKGGISTWGWEQNSLVVVNEDKTFEYTPEYYVLKHVSHYVKPGAKKLTLEGSYNDLLAFRNPDKSIVIVARNEEAMDRTINIKVNETIYAPQLKANSLNTLIIR</sequence>
<dbReference type="PANTHER" id="PTHR11069">
    <property type="entry name" value="GLUCOSYLCERAMIDASE"/>
    <property type="match status" value="1"/>
</dbReference>
<accession>A0A5J4PR94</accession>
<dbReference type="InterPro" id="IPR017853">
    <property type="entry name" value="GH"/>
</dbReference>
<evidence type="ECO:0000256" key="3">
    <source>
        <dbReference type="ARBA" id="ARBA00022801"/>
    </source>
</evidence>
<dbReference type="EMBL" id="SNRY01007232">
    <property type="protein sequence ID" value="KAA6310833.1"/>
    <property type="molecule type" value="Genomic_DNA"/>
</dbReference>
<evidence type="ECO:0000256" key="1">
    <source>
        <dbReference type="ARBA" id="ARBA00005382"/>
    </source>
</evidence>
<name>A0A5J4PR94_9ZZZZ</name>
<reference evidence="6" key="1">
    <citation type="submission" date="2019-03" db="EMBL/GenBank/DDBJ databases">
        <title>Single cell metagenomics reveals metabolic interactions within the superorganism composed of flagellate Streblomastix strix and complex community of Bacteroidetes bacteria on its surface.</title>
        <authorList>
            <person name="Treitli S.C."/>
            <person name="Kolisko M."/>
            <person name="Husnik F."/>
            <person name="Keeling P."/>
            <person name="Hampl V."/>
        </authorList>
    </citation>
    <scope>NUCLEOTIDE SEQUENCE</scope>
    <source>
        <strain evidence="6">STM</strain>
    </source>
</reference>
<dbReference type="GO" id="GO:0004348">
    <property type="term" value="F:glucosylceramidase activity"/>
    <property type="evidence" value="ECO:0007669"/>
    <property type="project" value="InterPro"/>
</dbReference>
<dbReference type="GO" id="GO:0006680">
    <property type="term" value="P:glucosylceramide catabolic process"/>
    <property type="evidence" value="ECO:0007669"/>
    <property type="project" value="TreeGrafter"/>
</dbReference>
<dbReference type="InterPro" id="IPR001139">
    <property type="entry name" value="Glyco_hydro_30"/>
</dbReference>